<dbReference type="Proteomes" id="UP000057910">
    <property type="component" value="Unassembled WGS sequence"/>
</dbReference>
<sequence>MSVASSDECVASWPLRGATREDVLTAVATARQRRAKDGSTQPINVGFLDRILSDAIAARSANAGGTPRVAGDWWRSWAGIVERGRQLGHEQGPDEHAFEFKLRVFRAAGDGPWWDDHNRAFRNTGPVSAGSFLESSQC</sequence>
<name>A0ABD4DX46_9BURK</name>
<dbReference type="AlphaFoldDB" id="A0ABD4DX46"/>
<gene>
    <name evidence="1" type="ORF">WJ68_22065</name>
</gene>
<evidence type="ECO:0000313" key="2">
    <source>
        <dbReference type="Proteomes" id="UP000057910"/>
    </source>
</evidence>
<dbReference type="EMBL" id="LPAD01000089">
    <property type="protein sequence ID" value="KVN79407.1"/>
    <property type="molecule type" value="Genomic_DNA"/>
</dbReference>
<proteinExistence type="predicted"/>
<reference evidence="1 2" key="1">
    <citation type="submission" date="2015-11" db="EMBL/GenBank/DDBJ databases">
        <title>Expanding the genomic diversity of Burkholderia species for the development of highly accurate diagnostics.</title>
        <authorList>
            <person name="Sahl J."/>
            <person name="Keim P."/>
            <person name="Wagner D."/>
        </authorList>
    </citation>
    <scope>NUCLEOTIDE SEQUENCE [LARGE SCALE GENOMIC DNA]</scope>
    <source>
        <strain evidence="1 2">MSMB1585WGS</strain>
    </source>
</reference>
<accession>A0ABD4DX46</accession>
<protein>
    <submittedName>
        <fullName evidence="1">Uncharacterized protein</fullName>
    </submittedName>
</protein>
<comment type="caution">
    <text evidence="1">The sequence shown here is derived from an EMBL/GenBank/DDBJ whole genome shotgun (WGS) entry which is preliminary data.</text>
</comment>
<organism evidence="1 2">
    <name type="scientific">Burkholderia ubonensis</name>
    <dbReference type="NCBI Taxonomy" id="101571"/>
    <lineage>
        <taxon>Bacteria</taxon>
        <taxon>Pseudomonadati</taxon>
        <taxon>Pseudomonadota</taxon>
        <taxon>Betaproteobacteria</taxon>
        <taxon>Burkholderiales</taxon>
        <taxon>Burkholderiaceae</taxon>
        <taxon>Burkholderia</taxon>
        <taxon>Burkholderia cepacia complex</taxon>
    </lineage>
</organism>
<evidence type="ECO:0000313" key="1">
    <source>
        <dbReference type="EMBL" id="KVN79407.1"/>
    </source>
</evidence>